<dbReference type="Proteomes" id="UP001156706">
    <property type="component" value="Unassembled WGS sequence"/>
</dbReference>
<dbReference type="Pfam" id="PF13673">
    <property type="entry name" value="Acetyltransf_10"/>
    <property type="match status" value="1"/>
</dbReference>
<organism evidence="2 3">
    <name type="scientific">Chitinimonas prasina</name>
    <dbReference type="NCBI Taxonomy" id="1434937"/>
    <lineage>
        <taxon>Bacteria</taxon>
        <taxon>Pseudomonadati</taxon>
        <taxon>Pseudomonadota</taxon>
        <taxon>Betaproteobacteria</taxon>
        <taxon>Neisseriales</taxon>
        <taxon>Chitinibacteraceae</taxon>
        <taxon>Chitinimonas</taxon>
    </lineage>
</organism>
<gene>
    <name evidence="2" type="ORF">GCM10007907_40480</name>
</gene>
<dbReference type="RefSeq" id="WP_284198322.1">
    <property type="nucleotide sequence ID" value="NZ_BSOG01000007.1"/>
</dbReference>
<evidence type="ECO:0000313" key="2">
    <source>
        <dbReference type="EMBL" id="GLR15258.1"/>
    </source>
</evidence>
<dbReference type="InterPro" id="IPR016181">
    <property type="entry name" value="Acyl_CoA_acyltransferase"/>
</dbReference>
<dbReference type="CDD" id="cd04301">
    <property type="entry name" value="NAT_SF"/>
    <property type="match status" value="1"/>
</dbReference>
<proteinExistence type="predicted"/>
<dbReference type="InterPro" id="IPR053144">
    <property type="entry name" value="Acetyltransferase_Butenolide"/>
</dbReference>
<reference evidence="3" key="1">
    <citation type="journal article" date="2019" name="Int. J. Syst. Evol. Microbiol.">
        <title>The Global Catalogue of Microorganisms (GCM) 10K type strain sequencing project: providing services to taxonomists for standard genome sequencing and annotation.</title>
        <authorList>
            <consortium name="The Broad Institute Genomics Platform"/>
            <consortium name="The Broad Institute Genome Sequencing Center for Infectious Disease"/>
            <person name="Wu L."/>
            <person name="Ma J."/>
        </authorList>
    </citation>
    <scope>NUCLEOTIDE SEQUENCE [LARGE SCALE GENOMIC DNA]</scope>
    <source>
        <strain evidence="3">NBRC 110044</strain>
    </source>
</reference>
<name>A0ABQ5YMQ8_9NEIS</name>
<sequence length="131" mass="14708">MRIALNQPVRPEQLSDLYRRADLARPVDDQARLARMLEHANLLVTAWEGERLIGAARCFCDYGWVCYLSDLAVDASLQHQGLGRALVAAVQAEIGSECQLVLLSAPTAMDYYPRLGFQRANHAFYIPRPVH</sequence>
<dbReference type="InterPro" id="IPR000182">
    <property type="entry name" value="GNAT_dom"/>
</dbReference>
<accession>A0ABQ5YMQ8</accession>
<dbReference type="PROSITE" id="PS51186">
    <property type="entry name" value="GNAT"/>
    <property type="match status" value="1"/>
</dbReference>
<dbReference type="PANTHER" id="PTHR43233">
    <property type="entry name" value="FAMILY N-ACETYLTRANSFERASE, PUTATIVE (AFU_ORTHOLOGUE AFUA_6G03350)-RELATED"/>
    <property type="match status" value="1"/>
</dbReference>
<feature type="domain" description="N-acetyltransferase" evidence="1">
    <location>
        <begin position="1"/>
        <end position="131"/>
    </location>
</feature>
<dbReference type="Gene3D" id="3.40.630.30">
    <property type="match status" value="1"/>
</dbReference>
<comment type="caution">
    <text evidence="2">The sequence shown here is derived from an EMBL/GenBank/DDBJ whole genome shotgun (WGS) entry which is preliminary data.</text>
</comment>
<dbReference type="EMBL" id="BSOG01000007">
    <property type="protein sequence ID" value="GLR15258.1"/>
    <property type="molecule type" value="Genomic_DNA"/>
</dbReference>
<evidence type="ECO:0000259" key="1">
    <source>
        <dbReference type="PROSITE" id="PS51186"/>
    </source>
</evidence>
<dbReference type="SUPFAM" id="SSF55729">
    <property type="entry name" value="Acyl-CoA N-acyltransferases (Nat)"/>
    <property type="match status" value="1"/>
</dbReference>
<evidence type="ECO:0000313" key="3">
    <source>
        <dbReference type="Proteomes" id="UP001156706"/>
    </source>
</evidence>
<keyword evidence="3" id="KW-1185">Reference proteome</keyword>
<dbReference type="PANTHER" id="PTHR43233:SF1">
    <property type="entry name" value="FAMILY N-ACETYLTRANSFERASE, PUTATIVE (AFU_ORTHOLOGUE AFUA_6G03350)-RELATED"/>
    <property type="match status" value="1"/>
</dbReference>
<protein>
    <submittedName>
        <fullName evidence="2">N-acetyltransferase GCN5</fullName>
    </submittedName>
</protein>